<evidence type="ECO:0000259" key="9">
    <source>
        <dbReference type="PROSITE" id="PS50262"/>
    </source>
</evidence>
<organism evidence="10 11">
    <name type="scientific">Pocillopora damicornis</name>
    <name type="common">Cauliflower coral</name>
    <name type="synonym">Millepora damicornis</name>
    <dbReference type="NCBI Taxonomy" id="46731"/>
    <lineage>
        <taxon>Eukaryota</taxon>
        <taxon>Metazoa</taxon>
        <taxon>Cnidaria</taxon>
        <taxon>Anthozoa</taxon>
        <taxon>Hexacorallia</taxon>
        <taxon>Scleractinia</taxon>
        <taxon>Astrocoeniina</taxon>
        <taxon>Pocilloporidae</taxon>
        <taxon>Pocillopora</taxon>
    </lineage>
</organism>
<dbReference type="Proteomes" id="UP000275408">
    <property type="component" value="Unassembled WGS sequence"/>
</dbReference>
<dbReference type="EMBL" id="RCHS01001119">
    <property type="protein sequence ID" value="RMX55139.1"/>
    <property type="molecule type" value="Genomic_DNA"/>
</dbReference>
<evidence type="ECO:0000256" key="6">
    <source>
        <dbReference type="ARBA" id="ARBA00023170"/>
    </source>
</evidence>
<dbReference type="OMA" id="RCFVAFV"/>
<dbReference type="OrthoDB" id="2101615at2759"/>
<feature type="transmembrane region" description="Helical" evidence="8">
    <location>
        <begin position="266"/>
        <end position="284"/>
    </location>
</feature>
<protein>
    <recommendedName>
        <fullName evidence="9">G-protein coupled receptors family 1 profile domain-containing protein</fullName>
    </recommendedName>
</protein>
<dbReference type="InterPro" id="IPR000276">
    <property type="entry name" value="GPCR_Rhodpsn"/>
</dbReference>
<dbReference type="GO" id="GO:0016020">
    <property type="term" value="C:membrane"/>
    <property type="evidence" value="ECO:0007669"/>
    <property type="project" value="UniProtKB-SubCell"/>
</dbReference>
<feature type="transmembrane region" description="Helical" evidence="8">
    <location>
        <begin position="227"/>
        <end position="254"/>
    </location>
</feature>
<comment type="caution">
    <text evidence="10">The sequence shown here is derived from an EMBL/GenBank/DDBJ whole genome shotgun (WGS) entry which is preliminary data.</text>
</comment>
<keyword evidence="7" id="KW-0807">Transducer</keyword>
<dbReference type="SUPFAM" id="SSF81321">
    <property type="entry name" value="Family A G protein-coupled receptor-like"/>
    <property type="match status" value="1"/>
</dbReference>
<feature type="transmembrane region" description="Helical" evidence="8">
    <location>
        <begin position="44"/>
        <end position="69"/>
    </location>
</feature>
<proteinExistence type="predicted"/>
<evidence type="ECO:0000313" key="10">
    <source>
        <dbReference type="EMBL" id="RMX55139.1"/>
    </source>
</evidence>
<dbReference type="Gene3D" id="1.20.1070.10">
    <property type="entry name" value="Rhodopsin 7-helix transmembrane proteins"/>
    <property type="match status" value="1"/>
</dbReference>
<dbReference type="Pfam" id="PF00001">
    <property type="entry name" value="7tm_1"/>
    <property type="match status" value="1"/>
</dbReference>
<keyword evidence="2 8" id="KW-0812">Transmembrane</keyword>
<keyword evidence="4" id="KW-0297">G-protein coupled receptor</keyword>
<sequence>MVDTIYIAFAVASAVIFIPGVVLNFLICLVFYKNEQFRTPPNVFIASVAASDLLYSATTLPLLIATNAYGRWIYGEKGCKAAAFITAFSGLVSMMHLAAASYERYTVLAFPLTSRTTITFQKAVRISVALWLYSLFWSVMPLCGWSGYAQEGVGTSCALRWRSSQKIDLTFNICLIFASYLLPVCVMGFSYFKCCKEIVAGTRRAKIIWGKSSNFTKKATEVKHKMLILFGIMTVAFIMAWTPYAIVSLISMIGGPYVISDVTASIPAYLAKSSYCINPIIYVFRNKRLRRQIKCIIRSAR</sequence>
<evidence type="ECO:0000313" key="11">
    <source>
        <dbReference type="Proteomes" id="UP000275408"/>
    </source>
</evidence>
<evidence type="ECO:0000256" key="2">
    <source>
        <dbReference type="ARBA" id="ARBA00022692"/>
    </source>
</evidence>
<dbReference type="STRING" id="46731.A0A3M6UNG4"/>
<dbReference type="InterPro" id="IPR017452">
    <property type="entry name" value="GPCR_Rhodpsn_7TM"/>
</dbReference>
<feature type="transmembrane region" description="Helical" evidence="8">
    <location>
        <begin position="6"/>
        <end position="32"/>
    </location>
</feature>
<evidence type="ECO:0000256" key="3">
    <source>
        <dbReference type="ARBA" id="ARBA00022989"/>
    </source>
</evidence>
<feature type="transmembrane region" description="Helical" evidence="8">
    <location>
        <begin position="81"/>
        <end position="102"/>
    </location>
</feature>
<evidence type="ECO:0000256" key="4">
    <source>
        <dbReference type="ARBA" id="ARBA00023040"/>
    </source>
</evidence>
<keyword evidence="6" id="KW-0675">Receptor</keyword>
<accession>A0A3M6UNG4</accession>
<dbReference type="AlphaFoldDB" id="A0A3M6UNG4"/>
<name>A0A3M6UNG4_POCDA</name>
<gene>
    <name evidence="10" type="ORF">pdam_00007429</name>
</gene>
<keyword evidence="11" id="KW-1185">Reference proteome</keyword>
<evidence type="ECO:0000256" key="7">
    <source>
        <dbReference type="ARBA" id="ARBA00023224"/>
    </source>
</evidence>
<evidence type="ECO:0000256" key="1">
    <source>
        <dbReference type="ARBA" id="ARBA00004141"/>
    </source>
</evidence>
<reference evidence="10 11" key="1">
    <citation type="journal article" date="2018" name="Sci. Rep.">
        <title>Comparative analysis of the Pocillopora damicornis genome highlights role of immune system in coral evolution.</title>
        <authorList>
            <person name="Cunning R."/>
            <person name="Bay R.A."/>
            <person name="Gillette P."/>
            <person name="Baker A.C."/>
            <person name="Traylor-Knowles N."/>
        </authorList>
    </citation>
    <scope>NUCLEOTIDE SEQUENCE [LARGE SCALE GENOMIC DNA]</scope>
    <source>
        <strain evidence="10">RSMAS</strain>
        <tissue evidence="10">Whole animal</tissue>
    </source>
</reference>
<feature type="transmembrane region" description="Helical" evidence="8">
    <location>
        <begin position="123"/>
        <end position="149"/>
    </location>
</feature>
<feature type="domain" description="G-protein coupled receptors family 1 profile" evidence="9">
    <location>
        <begin position="23"/>
        <end position="282"/>
    </location>
</feature>
<dbReference type="PANTHER" id="PTHR24240">
    <property type="entry name" value="OPSIN"/>
    <property type="match status" value="1"/>
</dbReference>
<dbReference type="CDD" id="cd14969">
    <property type="entry name" value="7tmA_Opsins_type2_animals"/>
    <property type="match status" value="1"/>
</dbReference>
<comment type="subcellular location">
    <subcellularLocation>
        <location evidence="1">Membrane</location>
        <topology evidence="1">Multi-pass membrane protein</topology>
    </subcellularLocation>
</comment>
<keyword evidence="3 8" id="KW-1133">Transmembrane helix</keyword>
<feature type="transmembrane region" description="Helical" evidence="8">
    <location>
        <begin position="169"/>
        <end position="192"/>
    </location>
</feature>
<evidence type="ECO:0000256" key="8">
    <source>
        <dbReference type="SAM" id="Phobius"/>
    </source>
</evidence>
<dbReference type="PRINTS" id="PR00237">
    <property type="entry name" value="GPCRRHODOPSN"/>
</dbReference>
<dbReference type="InterPro" id="IPR050125">
    <property type="entry name" value="GPCR_opsins"/>
</dbReference>
<dbReference type="PROSITE" id="PS50262">
    <property type="entry name" value="G_PROTEIN_RECEP_F1_2"/>
    <property type="match status" value="1"/>
</dbReference>
<evidence type="ECO:0000256" key="5">
    <source>
        <dbReference type="ARBA" id="ARBA00023136"/>
    </source>
</evidence>
<dbReference type="GO" id="GO:0004930">
    <property type="term" value="F:G protein-coupled receptor activity"/>
    <property type="evidence" value="ECO:0007669"/>
    <property type="project" value="UniProtKB-KW"/>
</dbReference>
<keyword evidence="5 8" id="KW-0472">Membrane</keyword>